<dbReference type="GO" id="GO:0005524">
    <property type="term" value="F:ATP binding"/>
    <property type="evidence" value="ECO:0007669"/>
    <property type="project" value="InterPro"/>
</dbReference>
<dbReference type="Gene3D" id="1.10.510.10">
    <property type="entry name" value="Transferase(Phosphotransferase) domain 1"/>
    <property type="match status" value="1"/>
</dbReference>
<feature type="region of interest" description="Disordered" evidence="2">
    <location>
        <begin position="537"/>
        <end position="600"/>
    </location>
</feature>
<dbReference type="PANTHER" id="PTHR22967:SF65">
    <property type="entry name" value="SERINE_THREONINE-PROTEIN KINASE AKL1"/>
    <property type="match status" value="1"/>
</dbReference>
<dbReference type="AlphaFoldDB" id="A7TTD3"/>
<dbReference type="Proteomes" id="UP000000267">
    <property type="component" value="Unassembled WGS sequence"/>
</dbReference>
<dbReference type="GO" id="GO:0007015">
    <property type="term" value="P:actin filament organization"/>
    <property type="evidence" value="ECO:0007669"/>
    <property type="project" value="TreeGrafter"/>
</dbReference>
<dbReference type="OrthoDB" id="2018507at2759"/>
<sequence length="838" mass="92226">MSQQGMMSSHGSINRPPPIASPPKVLDSYVPGTIVIVGIHKVEVVKYLAEGGFAKIYVVKFLEYLSTVDPNGKEVLQNGDQLCLKRVLVQDDNGLNEMRNEVEVMRKLKGAPCVVQYYDSNASRRIDGAPGYEVLLLMELCSNNSLLDYMNQRLATKLSEDEILKIMFDVTLAVAQMHYLPSPLIHRDIKIENVLVDSKNNFKLCDFGSTSTCLPIVSSHQDIAILTQNIYVHTTPQYRSPEMIDLYRCLPVNEKSDIWALGVFLYKLMFYTTPFERTGQFAILHSKYEFPLNNYSSKLINLIIVMLAENPNLRPNIYQVLNQICYISGIKNPMDDAYGLGAYSFEKYTEYQSKLQNYQNQMYQIQVRKIKNHGLLNPGDDMLLDDLFINSFEVASKVPVSIGEHRTQPMIPFPGQENTQNMEQNAINGGQMSENNGTNVAPETSGKASENPTVTDDKVSPPIENETKPSDSNEIENSASLNEESSEVVVDAQSYNISSSRQSSFVNINNYTNNSSISSTMQHSNLNNIPARSTVEIKSSDELSTSSTAKREHLSSNPFPRLNTDVNVASSTNVNPSNMSIDSRIPSQTLGQSPPPSLPQSNPIPIIQQGYQGMFPSSPTNGQPLKHVISSDSIASTMSSTIFQTPQGPIVAPNMVEMSVKTQLQSSINNSAKTTPTEDTTTASGIQPPPPAFTAVSQNIIESGSEKNMDLNLNEKVEEIKVNDDSAPLIDLTPATSGVEMQGGLLGDNIGTDLISDGQGITHNNIETNDNDNDAEIVNESIEIDFDQIRLDDQSSHNTATLQLQDQIDRVNSGTPSSSTTHLGTPADNNVNTQMSVP</sequence>
<dbReference type="GeneID" id="5542473"/>
<dbReference type="RefSeq" id="XP_001642332.1">
    <property type="nucleotide sequence ID" value="XM_001642282.1"/>
</dbReference>
<dbReference type="PROSITE" id="PS50011">
    <property type="entry name" value="PROTEIN_KINASE_DOM"/>
    <property type="match status" value="1"/>
</dbReference>
<protein>
    <recommendedName>
        <fullName evidence="3">Protein kinase domain-containing protein</fullName>
    </recommendedName>
</protein>
<dbReference type="InParanoid" id="A7TTD3"/>
<dbReference type="InterPro" id="IPR008271">
    <property type="entry name" value="Ser/Thr_kinase_AS"/>
</dbReference>
<reference evidence="4 5" key="1">
    <citation type="journal article" date="2007" name="Proc. Natl. Acad. Sci. U.S.A.">
        <title>Independent sorting-out of thousands of duplicated gene pairs in two yeast species descended from a whole-genome duplication.</title>
        <authorList>
            <person name="Scannell D.R."/>
            <person name="Frank A.C."/>
            <person name="Conant G.C."/>
            <person name="Byrne K.P."/>
            <person name="Woolfit M."/>
            <person name="Wolfe K.H."/>
        </authorList>
    </citation>
    <scope>NUCLEOTIDE SEQUENCE [LARGE SCALE GENOMIC DNA]</scope>
    <source>
        <strain evidence="5">ATCC 22028 / DSM 70294 / BCRC 21397 / CBS 2163 / NBRC 10782 / NRRL Y-8283 / UCD 57-17</strain>
    </source>
</reference>
<evidence type="ECO:0000256" key="2">
    <source>
        <dbReference type="SAM" id="MobiDB-lite"/>
    </source>
</evidence>
<evidence type="ECO:0000259" key="3">
    <source>
        <dbReference type="PROSITE" id="PS50011"/>
    </source>
</evidence>
<feature type="domain" description="Protein kinase" evidence="3">
    <location>
        <begin position="42"/>
        <end position="327"/>
    </location>
</feature>
<proteinExistence type="predicted"/>
<dbReference type="Pfam" id="PF00069">
    <property type="entry name" value="Pkinase"/>
    <property type="match status" value="1"/>
</dbReference>
<evidence type="ECO:0000313" key="4">
    <source>
        <dbReference type="EMBL" id="EDO14474.1"/>
    </source>
</evidence>
<dbReference type="STRING" id="436907.A7TTD3"/>
<feature type="region of interest" description="Disordered" evidence="2">
    <location>
        <begin position="427"/>
        <end position="487"/>
    </location>
</feature>
<dbReference type="PROSITE" id="PS00108">
    <property type="entry name" value="PROTEIN_KINASE_ST"/>
    <property type="match status" value="1"/>
</dbReference>
<dbReference type="GO" id="GO:0005737">
    <property type="term" value="C:cytoplasm"/>
    <property type="evidence" value="ECO:0007669"/>
    <property type="project" value="TreeGrafter"/>
</dbReference>
<feature type="compositionally biased region" description="Polar residues" evidence="2">
    <location>
        <begin position="564"/>
        <end position="581"/>
    </location>
</feature>
<dbReference type="GO" id="GO:1900186">
    <property type="term" value="P:negative regulation of clathrin-dependent endocytosis"/>
    <property type="evidence" value="ECO:0007669"/>
    <property type="project" value="EnsemblFungi"/>
</dbReference>
<dbReference type="OMA" id="QMSENNG"/>
<gene>
    <name evidence="4" type="ORF">Kpol_251p4</name>
</gene>
<keyword evidence="5" id="KW-1185">Reference proteome</keyword>
<name>A7TTD3_VANPO</name>
<dbReference type="PhylomeDB" id="A7TTD3"/>
<dbReference type="InterPro" id="IPR000719">
    <property type="entry name" value="Prot_kinase_dom"/>
</dbReference>
<dbReference type="InterPro" id="IPR011009">
    <property type="entry name" value="Kinase-like_dom_sf"/>
</dbReference>
<dbReference type="SMART" id="SM00220">
    <property type="entry name" value="S_TKc"/>
    <property type="match status" value="1"/>
</dbReference>
<accession>A7TTD3</accession>
<evidence type="ECO:0000256" key="1">
    <source>
        <dbReference type="ARBA" id="ARBA00022741"/>
    </source>
</evidence>
<dbReference type="eggNOG" id="KOG1989">
    <property type="taxonomic scope" value="Eukaryota"/>
</dbReference>
<keyword evidence="1" id="KW-0547">Nucleotide-binding</keyword>
<dbReference type="SUPFAM" id="SSF56112">
    <property type="entry name" value="Protein kinase-like (PK-like)"/>
    <property type="match status" value="1"/>
</dbReference>
<feature type="compositionally biased region" description="Low complexity" evidence="2">
    <location>
        <begin position="475"/>
        <end position="487"/>
    </location>
</feature>
<feature type="compositionally biased region" description="Basic and acidic residues" evidence="2">
    <location>
        <begin position="455"/>
        <end position="471"/>
    </location>
</feature>
<dbReference type="EMBL" id="DS480560">
    <property type="protein sequence ID" value="EDO14474.1"/>
    <property type="molecule type" value="Genomic_DNA"/>
</dbReference>
<dbReference type="PANTHER" id="PTHR22967">
    <property type="entry name" value="SERINE/THREONINE PROTEIN KINASE"/>
    <property type="match status" value="1"/>
</dbReference>
<feature type="compositionally biased region" description="Polar residues" evidence="2">
    <location>
        <begin position="427"/>
        <end position="454"/>
    </location>
</feature>
<dbReference type="GO" id="GO:0004674">
    <property type="term" value="F:protein serine/threonine kinase activity"/>
    <property type="evidence" value="ECO:0007669"/>
    <property type="project" value="EnsemblFungi"/>
</dbReference>
<organism evidence="5">
    <name type="scientific">Vanderwaltozyma polyspora (strain ATCC 22028 / DSM 70294 / BCRC 21397 / CBS 2163 / NBRC 10782 / NRRL Y-8283 / UCD 57-17)</name>
    <name type="common">Kluyveromyces polysporus</name>
    <dbReference type="NCBI Taxonomy" id="436907"/>
    <lineage>
        <taxon>Eukaryota</taxon>
        <taxon>Fungi</taxon>
        <taxon>Dikarya</taxon>
        <taxon>Ascomycota</taxon>
        <taxon>Saccharomycotina</taxon>
        <taxon>Saccharomycetes</taxon>
        <taxon>Saccharomycetales</taxon>
        <taxon>Saccharomycetaceae</taxon>
        <taxon>Vanderwaltozyma</taxon>
    </lineage>
</organism>
<dbReference type="KEGG" id="vpo:Kpol_251p4"/>
<feature type="region of interest" description="Disordered" evidence="2">
    <location>
        <begin position="669"/>
        <end position="690"/>
    </location>
</feature>
<dbReference type="HOGENOM" id="CLU_339246_0_0_1"/>
<feature type="region of interest" description="Disordered" evidence="2">
    <location>
        <begin position="810"/>
        <end position="838"/>
    </location>
</feature>
<dbReference type="GO" id="GO:0000147">
    <property type="term" value="P:actin cortical patch assembly"/>
    <property type="evidence" value="ECO:0007669"/>
    <property type="project" value="TreeGrafter"/>
</dbReference>
<evidence type="ECO:0000313" key="5">
    <source>
        <dbReference type="Proteomes" id="UP000000267"/>
    </source>
</evidence>